<evidence type="ECO:0000313" key="13">
    <source>
        <dbReference type="Proteomes" id="UP001467690"/>
    </source>
</evidence>
<feature type="binding site" evidence="9">
    <location>
        <position position="403"/>
    </location>
    <ligand>
        <name>L-glutamine</name>
        <dbReference type="ChEBI" id="CHEBI:58359"/>
    </ligand>
</feature>
<comment type="catalytic activity">
    <reaction evidence="9">
        <text>L-glutamine + H2O = L-glutamate + NH4(+)</text>
        <dbReference type="Rhea" id="RHEA:15889"/>
        <dbReference type="ChEBI" id="CHEBI:15377"/>
        <dbReference type="ChEBI" id="CHEBI:28938"/>
        <dbReference type="ChEBI" id="CHEBI:29985"/>
        <dbReference type="ChEBI" id="CHEBI:58359"/>
    </reaction>
</comment>
<comment type="similarity">
    <text evidence="2 9">Belongs to the CTP synthase family.</text>
</comment>
<feature type="binding site" evidence="9">
    <location>
        <begin position="15"/>
        <end position="20"/>
    </location>
    <ligand>
        <name>ATP</name>
        <dbReference type="ChEBI" id="CHEBI:30616"/>
    </ligand>
</feature>
<evidence type="ECO:0000256" key="3">
    <source>
        <dbReference type="ARBA" id="ARBA00022598"/>
    </source>
</evidence>
<comment type="pathway">
    <text evidence="1 9">Pyrimidine metabolism; CTP biosynthesis via de novo pathway; CTP from UDP: step 2/2.</text>
</comment>
<feature type="domain" description="Glutamine amidotransferase" evidence="10">
    <location>
        <begin position="301"/>
        <end position="534"/>
    </location>
</feature>
<accession>A0ABV1RGC3</accession>
<comment type="caution">
    <text evidence="9">Lacks conserved residue(s) required for the propagation of feature annotation.</text>
</comment>
<keyword evidence="3 9" id="KW-0436">Ligase</keyword>
<comment type="activity regulation">
    <text evidence="9">Allosterically activated by GTP, when glutamine is the substrate; GTP has no effect on the reaction when ammonia is the substrate. The allosteric effector GTP functions by stabilizing the protein conformation that binds the tetrahedral intermediate(s) formed during glutamine hydrolysis. Inhibited by the product CTP, via allosteric rather than competitive inhibition.</text>
</comment>
<dbReference type="PANTHER" id="PTHR11550:SF0">
    <property type="entry name" value="CTP SYNTHASE-RELATED"/>
    <property type="match status" value="1"/>
</dbReference>
<feature type="binding site" evidence="9">
    <location>
        <position position="223"/>
    </location>
    <ligand>
        <name>UTP</name>
        <dbReference type="ChEBI" id="CHEBI:46398"/>
    </ligand>
</feature>
<dbReference type="SUPFAM" id="SSF52540">
    <property type="entry name" value="P-loop containing nucleoside triphosphate hydrolases"/>
    <property type="match status" value="1"/>
</dbReference>
<evidence type="ECO:0000256" key="4">
    <source>
        <dbReference type="ARBA" id="ARBA00022741"/>
    </source>
</evidence>
<feature type="region of interest" description="Amidoligase domain" evidence="9">
    <location>
        <begin position="1"/>
        <end position="266"/>
    </location>
</feature>
<evidence type="ECO:0000256" key="8">
    <source>
        <dbReference type="ARBA" id="ARBA00047781"/>
    </source>
</evidence>
<feature type="binding site" evidence="9">
    <location>
        <position position="140"/>
    </location>
    <ligand>
        <name>Mg(2+)</name>
        <dbReference type="ChEBI" id="CHEBI:18420"/>
    </ligand>
</feature>
<comment type="catalytic activity">
    <reaction evidence="8 9">
        <text>UTP + L-glutamine + ATP + H2O = CTP + L-glutamate + ADP + phosphate + 2 H(+)</text>
        <dbReference type="Rhea" id="RHEA:26426"/>
        <dbReference type="ChEBI" id="CHEBI:15377"/>
        <dbReference type="ChEBI" id="CHEBI:15378"/>
        <dbReference type="ChEBI" id="CHEBI:29985"/>
        <dbReference type="ChEBI" id="CHEBI:30616"/>
        <dbReference type="ChEBI" id="CHEBI:37563"/>
        <dbReference type="ChEBI" id="CHEBI:43474"/>
        <dbReference type="ChEBI" id="CHEBI:46398"/>
        <dbReference type="ChEBI" id="CHEBI:58359"/>
        <dbReference type="ChEBI" id="CHEBI:456216"/>
        <dbReference type="EC" id="6.3.4.2"/>
    </reaction>
</comment>
<dbReference type="PANTHER" id="PTHR11550">
    <property type="entry name" value="CTP SYNTHASE"/>
    <property type="match status" value="1"/>
</dbReference>
<feature type="binding site" evidence="9">
    <location>
        <begin position="187"/>
        <end position="192"/>
    </location>
    <ligand>
        <name>UTP</name>
        <dbReference type="ChEBI" id="CHEBI:46398"/>
    </ligand>
</feature>
<feature type="active site" description="Nucleophile; for glutamine hydrolysis" evidence="9">
    <location>
        <position position="379"/>
    </location>
</feature>
<keyword evidence="4 9" id="KW-0547">Nucleotide-binding</keyword>
<feature type="active site" evidence="9">
    <location>
        <position position="515"/>
    </location>
</feature>
<keyword evidence="9" id="KW-0479">Metal-binding</keyword>
<dbReference type="Gene3D" id="3.40.50.880">
    <property type="match status" value="1"/>
</dbReference>
<feature type="binding site" evidence="9">
    <location>
        <begin position="380"/>
        <end position="383"/>
    </location>
    <ligand>
        <name>L-glutamine</name>
        <dbReference type="ChEBI" id="CHEBI:58359"/>
    </ligand>
</feature>
<proteinExistence type="inferred from homology"/>
<dbReference type="Pfam" id="PF00117">
    <property type="entry name" value="GATase"/>
    <property type="match status" value="1"/>
</dbReference>
<evidence type="ECO:0000256" key="7">
    <source>
        <dbReference type="ARBA" id="ARBA00022975"/>
    </source>
</evidence>
<comment type="subunit">
    <text evidence="9">Homotetramer.</text>
</comment>
<feature type="binding site" evidence="9">
    <location>
        <position position="72"/>
    </location>
    <ligand>
        <name>ATP</name>
        <dbReference type="ChEBI" id="CHEBI:30616"/>
    </ligand>
</feature>
<reference evidence="12 13" key="1">
    <citation type="submission" date="2024-06" db="EMBL/GenBank/DDBJ databases">
        <authorList>
            <person name="Chen R.Y."/>
        </authorList>
    </citation>
    <scope>NUCLEOTIDE SEQUENCE [LARGE SCALE GENOMIC DNA]</scope>
    <source>
        <strain evidence="12 13">D2</strain>
    </source>
</reference>
<dbReference type="InterPro" id="IPR029062">
    <property type="entry name" value="Class_I_gatase-like"/>
</dbReference>
<comment type="function">
    <text evidence="9">Catalyzes the ATP-dependent amination of UTP to CTP with either L-glutamine or ammonia as the source of nitrogen. Regulates intracellular CTP levels through interactions with the four ribonucleotide triphosphates.</text>
</comment>
<feature type="domain" description="CTP synthase N-terminal" evidence="11">
    <location>
        <begin position="4"/>
        <end position="266"/>
    </location>
</feature>
<dbReference type="GO" id="GO:0003883">
    <property type="term" value="F:CTP synthase activity"/>
    <property type="evidence" value="ECO:0007669"/>
    <property type="project" value="UniProtKB-EC"/>
</dbReference>
<dbReference type="Proteomes" id="UP001467690">
    <property type="component" value="Unassembled WGS sequence"/>
</dbReference>
<dbReference type="Pfam" id="PF06418">
    <property type="entry name" value="CTP_synth_N"/>
    <property type="match status" value="1"/>
</dbReference>
<dbReference type="PROSITE" id="PS51273">
    <property type="entry name" value="GATASE_TYPE_1"/>
    <property type="match status" value="1"/>
</dbReference>
<evidence type="ECO:0000256" key="6">
    <source>
        <dbReference type="ARBA" id="ARBA00022962"/>
    </source>
</evidence>
<dbReference type="Gene3D" id="3.40.50.300">
    <property type="entry name" value="P-loop containing nucleotide triphosphate hydrolases"/>
    <property type="match status" value="1"/>
</dbReference>
<keyword evidence="5 9" id="KW-0067">ATP-binding</keyword>
<comment type="catalytic activity">
    <reaction evidence="9">
        <text>UTP + NH4(+) + ATP = CTP + ADP + phosphate + 2 H(+)</text>
        <dbReference type="Rhea" id="RHEA:16597"/>
        <dbReference type="ChEBI" id="CHEBI:15378"/>
        <dbReference type="ChEBI" id="CHEBI:28938"/>
        <dbReference type="ChEBI" id="CHEBI:30616"/>
        <dbReference type="ChEBI" id="CHEBI:37563"/>
        <dbReference type="ChEBI" id="CHEBI:43474"/>
        <dbReference type="ChEBI" id="CHEBI:46398"/>
        <dbReference type="ChEBI" id="CHEBI:456216"/>
    </reaction>
</comment>
<evidence type="ECO:0000256" key="5">
    <source>
        <dbReference type="ARBA" id="ARBA00022840"/>
    </source>
</evidence>
<feature type="binding site" evidence="9">
    <location>
        <position position="470"/>
    </location>
    <ligand>
        <name>L-glutamine</name>
        <dbReference type="ChEBI" id="CHEBI:58359"/>
    </ligand>
</feature>
<dbReference type="InterPro" id="IPR027417">
    <property type="entry name" value="P-loop_NTPase"/>
</dbReference>
<dbReference type="HAMAP" id="MF_01227">
    <property type="entry name" value="PyrG"/>
    <property type="match status" value="1"/>
</dbReference>
<feature type="binding site" evidence="9">
    <location>
        <position position="14"/>
    </location>
    <ligand>
        <name>CTP</name>
        <dbReference type="ChEBI" id="CHEBI:37563"/>
        <note>allosteric inhibitor</note>
    </ligand>
</feature>
<evidence type="ECO:0000256" key="9">
    <source>
        <dbReference type="HAMAP-Rule" id="MF_01227"/>
    </source>
</evidence>
<sequence length="544" mass="60416">MTTRYIFVTGGVVSSLGKGIAAASLAAILEARGLKVTIMKLDPYINVDPGTMSPIQHGEVYVTEDGAETDLDLGHYERFIRTKMTKGNNFTQGRVYQDVIARERRGDYLGATIQVIPHITNEIKRRVVEGAKGFDVALVEIGGTVGDIESQPFLEAIRQLGTEIGREHAMFMHLTLVPYMKASGEVKTKPTQHSVKELRSIGIQPDILICRSENAIPANERKKISLFTNVEEKAVISLKDVDSIYRIPALLKSQGLDELITRRFHIDCPEADLVEWEQVLYEESNPMGEVTIGMVGKYVELADAYKSVNEALKHAGLKNRVTVNIEYIDSQDLESKGVDKIRHLDAILVPGGFGERGTNGKMLAAQFARENKVPYLGICLGMQMALIEFARNVANLENANSTEFDPETPHPVVGLITEWLNADGDVETRTDNSDLGGTMRLGSQLCHLKAGSKAAEVYGSTEIYERHRHRYEVNNNYVEKLEQAGLVFSGLSADRRLVEVIELPDHPWYVAAQFHPEFTSTPRDGHALFKGFVAAAFECQKQKK</sequence>
<dbReference type="CDD" id="cd01746">
    <property type="entry name" value="GATase1_CTP_Synthase"/>
    <property type="match status" value="1"/>
</dbReference>
<name>A0ABV1RGC3_9ALTE</name>
<organism evidence="12 13">
    <name type="scientific">Catenovulum sediminis</name>
    <dbReference type="NCBI Taxonomy" id="1740262"/>
    <lineage>
        <taxon>Bacteria</taxon>
        <taxon>Pseudomonadati</taxon>
        <taxon>Pseudomonadota</taxon>
        <taxon>Gammaproteobacteria</taxon>
        <taxon>Alteromonadales</taxon>
        <taxon>Alteromonadaceae</taxon>
        <taxon>Catenovulum</taxon>
    </lineage>
</organism>
<feature type="binding site" evidence="9">
    <location>
        <begin position="187"/>
        <end position="192"/>
    </location>
    <ligand>
        <name>CTP</name>
        <dbReference type="ChEBI" id="CHEBI:37563"/>
        <note>allosteric inhibitor</note>
    </ligand>
</feature>
<feature type="binding site" evidence="9">
    <location>
        <position position="223"/>
    </location>
    <ligand>
        <name>CTP</name>
        <dbReference type="ChEBI" id="CHEBI:37563"/>
        <note>allosteric inhibitor</note>
    </ligand>
</feature>
<dbReference type="InterPro" id="IPR033828">
    <property type="entry name" value="GATase1_CTP_Synthase"/>
</dbReference>
<feature type="binding site" evidence="9">
    <location>
        <begin position="239"/>
        <end position="241"/>
    </location>
    <ligand>
        <name>ATP</name>
        <dbReference type="ChEBI" id="CHEBI:30616"/>
    </ligand>
</feature>
<keyword evidence="13" id="KW-1185">Reference proteome</keyword>
<feature type="binding site" evidence="9">
    <location>
        <position position="72"/>
    </location>
    <ligand>
        <name>Mg(2+)</name>
        <dbReference type="ChEBI" id="CHEBI:18420"/>
    </ligand>
</feature>
<keyword evidence="6 9" id="KW-0315">Glutamine amidotransferase</keyword>
<dbReference type="InterPro" id="IPR004468">
    <property type="entry name" value="CTP_synthase"/>
</dbReference>
<dbReference type="InterPro" id="IPR017456">
    <property type="entry name" value="CTP_synthase_N"/>
</dbReference>
<keyword evidence="9" id="KW-0460">Magnesium</keyword>
<dbReference type="SUPFAM" id="SSF52317">
    <property type="entry name" value="Class I glutamine amidotransferase-like"/>
    <property type="match status" value="1"/>
</dbReference>
<evidence type="ECO:0000256" key="1">
    <source>
        <dbReference type="ARBA" id="ARBA00005171"/>
    </source>
</evidence>
<feature type="binding site" evidence="9">
    <location>
        <position position="14"/>
    </location>
    <ligand>
        <name>UTP</name>
        <dbReference type="ChEBI" id="CHEBI:46398"/>
    </ligand>
</feature>
<evidence type="ECO:0000256" key="2">
    <source>
        <dbReference type="ARBA" id="ARBA00007533"/>
    </source>
</evidence>
<dbReference type="CDD" id="cd03113">
    <property type="entry name" value="CTPS_N"/>
    <property type="match status" value="1"/>
</dbReference>
<gene>
    <name evidence="9" type="primary">pyrG</name>
    <name evidence="12" type="ORF">ABS311_08790</name>
</gene>
<dbReference type="NCBIfam" id="NF003792">
    <property type="entry name" value="PRK05380.1"/>
    <property type="match status" value="1"/>
</dbReference>
<evidence type="ECO:0000259" key="10">
    <source>
        <dbReference type="Pfam" id="PF00117"/>
    </source>
</evidence>
<dbReference type="EMBL" id="JBELOE010000183">
    <property type="protein sequence ID" value="MER2491979.1"/>
    <property type="molecule type" value="Genomic_DNA"/>
</dbReference>
<dbReference type="RefSeq" id="WP_143869930.1">
    <property type="nucleotide sequence ID" value="NZ_CP041660.1"/>
</dbReference>
<feature type="binding site" evidence="9">
    <location>
        <begin position="147"/>
        <end position="149"/>
    </location>
    <ligand>
        <name>CTP</name>
        <dbReference type="ChEBI" id="CHEBI:37563"/>
        <note>allosteric inhibitor</note>
    </ligand>
</feature>
<feature type="active site" evidence="9">
    <location>
        <position position="517"/>
    </location>
</feature>
<comment type="miscellaneous">
    <text evidence="9">CTPSs have evolved a hybrid strategy for distinguishing between UTP and CTP. The overlapping regions of the product feedback inhibitory and substrate sites recognize a common feature in both compounds, the triphosphate moiety. To differentiate isosteric substrate and product pyrimidine rings, an additional pocket far from the expected kinase/ligase catalytic site, specifically recognizes the cytosine and ribose portions of the product inhibitor.</text>
</comment>
<evidence type="ECO:0000259" key="11">
    <source>
        <dbReference type="Pfam" id="PF06418"/>
    </source>
</evidence>
<feature type="binding site" evidence="9">
    <location>
        <position position="352"/>
    </location>
    <ligand>
        <name>L-glutamine</name>
        <dbReference type="ChEBI" id="CHEBI:58359"/>
    </ligand>
</feature>
<dbReference type="InterPro" id="IPR017926">
    <property type="entry name" value="GATASE"/>
</dbReference>
<evidence type="ECO:0000313" key="12">
    <source>
        <dbReference type="EMBL" id="MER2491979.1"/>
    </source>
</evidence>
<protein>
    <recommendedName>
        <fullName evidence="9">CTP synthase</fullName>
        <ecNumber evidence="9">6.3.4.2</ecNumber>
    </recommendedName>
    <alternativeName>
        <fullName evidence="9">Cytidine 5'-triphosphate synthase</fullName>
    </alternativeName>
    <alternativeName>
        <fullName evidence="9">Cytidine triphosphate synthetase</fullName>
        <shortName evidence="9">CTP synthetase</shortName>
        <shortName evidence="9">CTPS</shortName>
    </alternativeName>
    <alternativeName>
        <fullName evidence="9">UTP--ammonia ligase</fullName>
    </alternativeName>
</protein>
<keyword evidence="7 9" id="KW-0665">Pyrimidine biosynthesis</keyword>
<dbReference type="EC" id="6.3.4.2" evidence="9"/>
<dbReference type="NCBIfam" id="TIGR00337">
    <property type="entry name" value="PyrG"/>
    <property type="match status" value="1"/>
</dbReference>
<comment type="caution">
    <text evidence="12">The sequence shown here is derived from an EMBL/GenBank/DDBJ whole genome shotgun (WGS) entry which is preliminary data.</text>
</comment>